<dbReference type="InterPro" id="IPR002549">
    <property type="entry name" value="AI-2E-like"/>
</dbReference>
<keyword evidence="3 6" id="KW-0812">Transmembrane</keyword>
<accession>G5IAR3</accession>
<name>G5IAR3_9FIRM</name>
<dbReference type="GO" id="GO:0016020">
    <property type="term" value="C:membrane"/>
    <property type="evidence" value="ECO:0007669"/>
    <property type="project" value="UniProtKB-SubCell"/>
</dbReference>
<protein>
    <recommendedName>
        <fullName evidence="9">Sporulation integral membrane protein YtvI</fullName>
    </recommendedName>
</protein>
<comment type="subcellular location">
    <subcellularLocation>
        <location evidence="1">Membrane</location>
        <topology evidence="1">Multi-pass membrane protein</topology>
    </subcellularLocation>
</comment>
<feature type="transmembrane region" description="Helical" evidence="6">
    <location>
        <begin position="165"/>
        <end position="187"/>
    </location>
</feature>
<evidence type="ECO:0000256" key="3">
    <source>
        <dbReference type="ARBA" id="ARBA00022692"/>
    </source>
</evidence>
<keyword evidence="5 6" id="KW-0472">Membrane</keyword>
<evidence type="ECO:0008006" key="9">
    <source>
        <dbReference type="Google" id="ProtNLM"/>
    </source>
</evidence>
<sequence>MVEPSKKLKKIILIVGVTGAVYLILKYLLPLVIPFLLAYGIALLLRPSAGWLAKRCRVKVRGKYYGIPIGLIGVLELLVVMGILGCGLYFGGRKLYAEAGMLMEQIPLWIEALDKWLTGICHQMEVVFCLKRGCLVLLAREMLLGLVTSIKSTAMPYLMVNSMTIFRGVIQITVLWVILIIGVMLSLQEMDAWRERWSHSVFQKEFNMIRKRLRVVANAFLKTQGTIMLLTMIICTIGFWLMGNPYYILGGIGIGLLDALPIFGTGTVLIPWGLFTLFRGEIGRGIMLFAIYIICYFLREIMEAKMMGDKVGLSPLETLISMYVGLQLFGLLGFLLGPIGLLLIEDIVQSVDL</sequence>
<dbReference type="OrthoDB" id="9774361at2"/>
<feature type="transmembrane region" description="Helical" evidence="6">
    <location>
        <begin position="319"/>
        <end position="344"/>
    </location>
</feature>
<dbReference type="EMBL" id="ADLN01000003">
    <property type="protein sequence ID" value="EHI61408.1"/>
    <property type="molecule type" value="Genomic_DNA"/>
</dbReference>
<feature type="transmembrane region" description="Helical" evidence="6">
    <location>
        <begin position="247"/>
        <end position="270"/>
    </location>
</feature>
<keyword evidence="4 6" id="KW-1133">Transmembrane helix</keyword>
<comment type="caution">
    <text evidence="7">The sequence shown here is derived from an EMBL/GenBank/DDBJ whole genome shotgun (WGS) entry which is preliminary data.</text>
</comment>
<keyword evidence="8" id="KW-1185">Reference proteome</keyword>
<dbReference type="Pfam" id="PF01594">
    <property type="entry name" value="AI-2E_transport"/>
    <property type="match status" value="1"/>
</dbReference>
<feature type="transmembrane region" description="Helical" evidence="6">
    <location>
        <begin position="219"/>
        <end position="241"/>
    </location>
</feature>
<evidence type="ECO:0000256" key="2">
    <source>
        <dbReference type="ARBA" id="ARBA00009773"/>
    </source>
</evidence>
<dbReference type="PATRIC" id="fig|742737.3.peg.589"/>
<dbReference type="AlphaFoldDB" id="G5IAR3"/>
<organism evidence="7 8">
    <name type="scientific">Hungatella hathewayi WAL-18680</name>
    <dbReference type="NCBI Taxonomy" id="742737"/>
    <lineage>
        <taxon>Bacteria</taxon>
        <taxon>Bacillati</taxon>
        <taxon>Bacillota</taxon>
        <taxon>Clostridia</taxon>
        <taxon>Lachnospirales</taxon>
        <taxon>Lachnospiraceae</taxon>
        <taxon>Hungatella</taxon>
    </lineage>
</organism>
<proteinExistence type="inferred from homology"/>
<evidence type="ECO:0000313" key="7">
    <source>
        <dbReference type="EMBL" id="EHI61408.1"/>
    </source>
</evidence>
<dbReference type="PANTHER" id="PTHR21716:SF68">
    <property type="entry name" value="TRANSPORT PROTEIN YTVI-RELATED"/>
    <property type="match status" value="1"/>
</dbReference>
<feature type="transmembrane region" description="Helical" evidence="6">
    <location>
        <begin position="282"/>
        <end position="299"/>
    </location>
</feature>
<reference evidence="7 8" key="1">
    <citation type="submission" date="2011-08" db="EMBL/GenBank/DDBJ databases">
        <title>The Genome Sequence of Clostridium hathewayi WAL-18680.</title>
        <authorList>
            <consortium name="The Broad Institute Genome Sequencing Platform"/>
            <person name="Earl A."/>
            <person name="Ward D."/>
            <person name="Feldgarden M."/>
            <person name="Gevers D."/>
            <person name="Finegold S.M."/>
            <person name="Summanen P.H."/>
            <person name="Molitoris D.R."/>
            <person name="Song M."/>
            <person name="Daigneault M."/>
            <person name="Allen-Vercoe E."/>
            <person name="Young S.K."/>
            <person name="Zeng Q."/>
            <person name="Gargeya S."/>
            <person name="Fitzgerald M."/>
            <person name="Haas B."/>
            <person name="Abouelleil A."/>
            <person name="Alvarado L."/>
            <person name="Arachchi H.M."/>
            <person name="Berlin A."/>
            <person name="Brown A."/>
            <person name="Chapman S.B."/>
            <person name="Chen Z."/>
            <person name="Dunbar C."/>
            <person name="Freedman E."/>
            <person name="Gearin G."/>
            <person name="Gellesch M."/>
            <person name="Goldberg J."/>
            <person name="Griggs A."/>
            <person name="Gujja S."/>
            <person name="Heiman D."/>
            <person name="Howarth C."/>
            <person name="Larson L."/>
            <person name="Lui A."/>
            <person name="MacDonald P.J.P."/>
            <person name="Montmayeur A."/>
            <person name="Murphy C."/>
            <person name="Neiman D."/>
            <person name="Pearson M."/>
            <person name="Priest M."/>
            <person name="Roberts A."/>
            <person name="Saif S."/>
            <person name="Shea T."/>
            <person name="Shenoy N."/>
            <person name="Sisk P."/>
            <person name="Stolte C."/>
            <person name="Sykes S."/>
            <person name="Wortman J."/>
            <person name="Nusbaum C."/>
            <person name="Birren B."/>
        </authorList>
    </citation>
    <scope>NUCLEOTIDE SEQUENCE [LARGE SCALE GENOMIC DNA]</scope>
    <source>
        <strain evidence="7 8">WAL-18680</strain>
    </source>
</reference>
<dbReference type="PANTHER" id="PTHR21716">
    <property type="entry name" value="TRANSMEMBRANE PROTEIN"/>
    <property type="match status" value="1"/>
</dbReference>
<dbReference type="GO" id="GO:0055085">
    <property type="term" value="P:transmembrane transport"/>
    <property type="evidence" value="ECO:0007669"/>
    <property type="project" value="TreeGrafter"/>
</dbReference>
<evidence type="ECO:0000256" key="6">
    <source>
        <dbReference type="SAM" id="Phobius"/>
    </source>
</evidence>
<dbReference type="RefSeq" id="WP_006778574.1">
    <property type="nucleotide sequence ID" value="NZ_CP040506.1"/>
</dbReference>
<evidence type="ECO:0000313" key="8">
    <source>
        <dbReference type="Proteomes" id="UP000005384"/>
    </source>
</evidence>
<evidence type="ECO:0000256" key="1">
    <source>
        <dbReference type="ARBA" id="ARBA00004141"/>
    </source>
</evidence>
<dbReference type="Proteomes" id="UP000005384">
    <property type="component" value="Unassembled WGS sequence"/>
</dbReference>
<evidence type="ECO:0000256" key="4">
    <source>
        <dbReference type="ARBA" id="ARBA00022989"/>
    </source>
</evidence>
<comment type="similarity">
    <text evidence="2">Belongs to the autoinducer-2 exporter (AI-2E) (TC 2.A.86) family.</text>
</comment>
<feature type="transmembrane region" description="Helical" evidence="6">
    <location>
        <begin position="65"/>
        <end position="90"/>
    </location>
</feature>
<evidence type="ECO:0000256" key="5">
    <source>
        <dbReference type="ARBA" id="ARBA00023136"/>
    </source>
</evidence>
<gene>
    <name evidence="7" type="ORF">HMPREF9473_00590</name>
</gene>
<dbReference type="HOGENOM" id="CLU_031275_4_0_9"/>